<gene>
    <name evidence="3" type="ORF">LTRI10_LOCUS18728</name>
</gene>
<accession>A0AAV2DU27</accession>
<feature type="compositionally biased region" description="Basic and acidic residues" evidence="1">
    <location>
        <begin position="17"/>
        <end position="26"/>
    </location>
</feature>
<evidence type="ECO:0000313" key="4">
    <source>
        <dbReference type="Proteomes" id="UP001497516"/>
    </source>
</evidence>
<reference evidence="3 4" key="1">
    <citation type="submission" date="2024-04" db="EMBL/GenBank/DDBJ databases">
        <authorList>
            <person name="Fracassetti M."/>
        </authorList>
    </citation>
    <scope>NUCLEOTIDE SEQUENCE [LARGE SCALE GENOMIC DNA]</scope>
</reference>
<evidence type="ECO:0000256" key="1">
    <source>
        <dbReference type="SAM" id="MobiDB-lite"/>
    </source>
</evidence>
<dbReference type="InterPro" id="IPR004332">
    <property type="entry name" value="Transposase_MuDR"/>
</dbReference>
<feature type="domain" description="Transposase MuDR plant" evidence="2">
    <location>
        <begin position="129"/>
        <end position="186"/>
    </location>
</feature>
<dbReference type="AlphaFoldDB" id="A0AAV2DU27"/>
<feature type="compositionally biased region" description="Acidic residues" evidence="1">
    <location>
        <begin position="27"/>
        <end position="50"/>
    </location>
</feature>
<evidence type="ECO:0000313" key="3">
    <source>
        <dbReference type="EMBL" id="CAL1377044.1"/>
    </source>
</evidence>
<dbReference type="EMBL" id="OZ034816">
    <property type="protein sequence ID" value="CAL1377044.1"/>
    <property type="molecule type" value="Genomic_DNA"/>
</dbReference>
<name>A0AAV2DU27_9ROSI</name>
<protein>
    <recommendedName>
        <fullName evidence="2">Transposase MuDR plant domain-containing protein</fullName>
    </recommendedName>
</protein>
<organism evidence="3 4">
    <name type="scientific">Linum trigynum</name>
    <dbReference type="NCBI Taxonomy" id="586398"/>
    <lineage>
        <taxon>Eukaryota</taxon>
        <taxon>Viridiplantae</taxon>
        <taxon>Streptophyta</taxon>
        <taxon>Embryophyta</taxon>
        <taxon>Tracheophyta</taxon>
        <taxon>Spermatophyta</taxon>
        <taxon>Magnoliopsida</taxon>
        <taxon>eudicotyledons</taxon>
        <taxon>Gunneridae</taxon>
        <taxon>Pentapetalae</taxon>
        <taxon>rosids</taxon>
        <taxon>fabids</taxon>
        <taxon>Malpighiales</taxon>
        <taxon>Linaceae</taxon>
        <taxon>Linum</taxon>
    </lineage>
</organism>
<feature type="region of interest" description="Disordered" evidence="1">
    <location>
        <begin position="1"/>
        <end position="54"/>
    </location>
</feature>
<sequence>MDSDEDKDGAATKGKKGKEAVVRDSGDDADYEEEDDSDYEASEEEEDFSIDDNLQFERSVAADVEADFYIEEDEIEKCKKTSIEAEESSYVDSDDRRTICSSDEDEDSHQVEDFRAERDMESPTFDVLQRFGSFDELKDAIKQHAFVEKRPIRFKKNDKRRLQAVCVDPCDWYIWASKMILTDAVQINKCKLQHSTDCQWTFQVKFATAKFLGEKLARKMAADKNMSKGCSNRSARKTLRKMYWIQRHGGFEGPLLIRLGAVLESNFEGYTTTPRN</sequence>
<dbReference type="Pfam" id="PF03108">
    <property type="entry name" value="DBD_Tnp_Mut"/>
    <property type="match status" value="1"/>
</dbReference>
<evidence type="ECO:0000259" key="2">
    <source>
        <dbReference type="Pfam" id="PF03108"/>
    </source>
</evidence>
<keyword evidence="4" id="KW-1185">Reference proteome</keyword>
<proteinExistence type="predicted"/>
<dbReference type="Proteomes" id="UP001497516">
    <property type="component" value="Chromosome 3"/>
</dbReference>